<dbReference type="InterPro" id="IPR036259">
    <property type="entry name" value="MFS_trans_sf"/>
</dbReference>
<dbReference type="PANTHER" id="PTHR43791">
    <property type="entry name" value="PERMEASE-RELATED"/>
    <property type="match status" value="1"/>
</dbReference>
<feature type="transmembrane region" description="Helical" evidence="6">
    <location>
        <begin position="152"/>
        <end position="175"/>
    </location>
</feature>
<feature type="transmembrane region" description="Helical" evidence="6">
    <location>
        <begin position="219"/>
        <end position="241"/>
    </location>
</feature>
<dbReference type="SUPFAM" id="SSF103473">
    <property type="entry name" value="MFS general substrate transporter"/>
    <property type="match status" value="1"/>
</dbReference>
<comment type="caution">
    <text evidence="8">The sequence shown here is derived from an EMBL/GenBank/DDBJ whole genome shotgun (WGS) entry which is preliminary data.</text>
</comment>
<feature type="transmembrane region" description="Helical" evidence="6">
    <location>
        <begin position="93"/>
        <end position="113"/>
    </location>
</feature>
<organism evidence="8 9">
    <name type="scientific">Clonostachys rhizophaga</name>
    <dbReference type="NCBI Taxonomy" id="160324"/>
    <lineage>
        <taxon>Eukaryota</taxon>
        <taxon>Fungi</taxon>
        <taxon>Dikarya</taxon>
        <taxon>Ascomycota</taxon>
        <taxon>Pezizomycotina</taxon>
        <taxon>Sordariomycetes</taxon>
        <taxon>Hypocreomycetidae</taxon>
        <taxon>Hypocreales</taxon>
        <taxon>Bionectriaceae</taxon>
        <taxon>Clonostachys</taxon>
    </lineage>
</organism>
<feature type="transmembrane region" description="Helical" evidence="6">
    <location>
        <begin position="435"/>
        <end position="456"/>
    </location>
</feature>
<dbReference type="GO" id="GO:0022857">
    <property type="term" value="F:transmembrane transporter activity"/>
    <property type="evidence" value="ECO:0007669"/>
    <property type="project" value="InterPro"/>
</dbReference>
<dbReference type="GO" id="GO:0016020">
    <property type="term" value="C:membrane"/>
    <property type="evidence" value="ECO:0007669"/>
    <property type="project" value="UniProtKB-SubCell"/>
</dbReference>
<accession>A0A9N9YEG9</accession>
<dbReference type="Pfam" id="PF07690">
    <property type="entry name" value="MFS_1"/>
    <property type="match status" value="1"/>
</dbReference>
<dbReference type="InterPro" id="IPR011701">
    <property type="entry name" value="MFS"/>
</dbReference>
<dbReference type="EMBL" id="CABFNQ020000645">
    <property type="protein sequence ID" value="CAH0020511.1"/>
    <property type="molecule type" value="Genomic_DNA"/>
</dbReference>
<evidence type="ECO:0000256" key="5">
    <source>
        <dbReference type="ARBA" id="ARBA00023136"/>
    </source>
</evidence>
<dbReference type="PANTHER" id="PTHR43791:SF23">
    <property type="entry name" value="MAJOR FACILITATOR SUPERFAMILY (MFS) PROFILE DOMAIN-CONTAINING PROTEIN"/>
    <property type="match status" value="1"/>
</dbReference>
<evidence type="ECO:0000313" key="8">
    <source>
        <dbReference type="EMBL" id="CAH0020511.1"/>
    </source>
</evidence>
<feature type="transmembrane region" description="Helical" evidence="6">
    <location>
        <begin position="324"/>
        <end position="346"/>
    </location>
</feature>
<feature type="transmembrane region" description="Helical" evidence="6">
    <location>
        <begin position="292"/>
        <end position="312"/>
    </location>
</feature>
<proteinExistence type="predicted"/>
<feature type="transmembrane region" description="Helical" evidence="6">
    <location>
        <begin position="379"/>
        <end position="399"/>
    </location>
</feature>
<dbReference type="FunFam" id="1.20.1250.20:FF:000057">
    <property type="entry name" value="MFS general substrate transporter"/>
    <property type="match status" value="1"/>
</dbReference>
<comment type="subcellular location">
    <subcellularLocation>
        <location evidence="1">Membrane</location>
        <topology evidence="1">Multi-pass membrane protein</topology>
    </subcellularLocation>
</comment>
<keyword evidence="5 6" id="KW-0472">Membrane</keyword>
<reference evidence="8" key="1">
    <citation type="submission" date="2021-10" db="EMBL/GenBank/DDBJ databases">
        <authorList>
            <person name="Piombo E."/>
        </authorList>
    </citation>
    <scope>NUCLEOTIDE SEQUENCE</scope>
</reference>
<name>A0A9N9YEG9_9HYPO</name>
<gene>
    <name evidence="8" type="ORF">CRHIZ90672A_00004322</name>
</gene>
<keyword evidence="2" id="KW-0813">Transport</keyword>
<evidence type="ECO:0000256" key="3">
    <source>
        <dbReference type="ARBA" id="ARBA00022692"/>
    </source>
</evidence>
<keyword evidence="4 6" id="KW-1133">Transmembrane helix</keyword>
<feature type="transmembrane region" description="Helical" evidence="6">
    <location>
        <begin position="187"/>
        <end position="207"/>
    </location>
</feature>
<feature type="transmembrane region" description="Helical" evidence="6">
    <location>
        <begin position="462"/>
        <end position="483"/>
    </location>
</feature>
<dbReference type="Gene3D" id="1.20.1250.20">
    <property type="entry name" value="MFS general substrate transporter like domains"/>
    <property type="match status" value="1"/>
</dbReference>
<dbReference type="AlphaFoldDB" id="A0A9N9YEG9"/>
<keyword evidence="9" id="KW-1185">Reference proteome</keyword>
<evidence type="ECO:0000256" key="2">
    <source>
        <dbReference type="ARBA" id="ARBA00022448"/>
    </source>
</evidence>
<evidence type="ECO:0000256" key="1">
    <source>
        <dbReference type="ARBA" id="ARBA00004141"/>
    </source>
</evidence>
<sequence length="523" mass="58051">MAPSAKEEVVGSATHVGDEEIAKPVRNEYLLPKPESIANMSDEDLGTLRKKMVRKMDMVIMPIMGILYILNYVDRSALAATKVYGIMEDLNMTTAQFATAITFLFIGYIPFQIPSNLIMTKVTRPGLYICSAATVWGAVSASTAAVKTYHTLLVVRVFLGVTEAVFFPGVIYFLSAWYTKQELGKRLAALYVFQMIGSAFGGFIAAACLTLDGRHGIAGWRWLFIVEGVVTIGCGLIFAMIMPEYPHNARLLKPVERDFAVWRLECEAGAGEANEDTTALGGLKEALLDIKIWALVWCMFMSQAMGSTNNFFPSIVETLGYNKMNTMLLTAPPFIFAAIIFWVVSYLSDRKNIIYPVFVGLLSMACVAYIIPLATTSTAGRYVAMMLMPASSTLTRYRFSKMRSLKLTRAALAGPQILLFKTLNLHMARPYPKRAAGVAMINALGGLANLWSSYLYYNPPAYYTAFGTVLACTVVFFITITIYRWNVRRLNNLLDGSPEDQRKAMKSGVTQQQVDLGWRYIGF</sequence>
<protein>
    <recommendedName>
        <fullName evidence="7">Major facilitator superfamily (MFS) profile domain-containing protein</fullName>
    </recommendedName>
</protein>
<evidence type="ECO:0000313" key="9">
    <source>
        <dbReference type="Proteomes" id="UP000696573"/>
    </source>
</evidence>
<dbReference type="PROSITE" id="PS50850">
    <property type="entry name" value="MFS"/>
    <property type="match status" value="1"/>
</dbReference>
<evidence type="ECO:0000256" key="4">
    <source>
        <dbReference type="ARBA" id="ARBA00022989"/>
    </source>
</evidence>
<feature type="transmembrane region" description="Helical" evidence="6">
    <location>
        <begin position="125"/>
        <end position="146"/>
    </location>
</feature>
<keyword evidence="3 6" id="KW-0812">Transmembrane</keyword>
<dbReference type="InterPro" id="IPR020846">
    <property type="entry name" value="MFS_dom"/>
</dbReference>
<feature type="transmembrane region" description="Helical" evidence="6">
    <location>
        <begin position="56"/>
        <end position="73"/>
    </location>
</feature>
<feature type="domain" description="Major facilitator superfamily (MFS) profile" evidence="7">
    <location>
        <begin position="60"/>
        <end position="488"/>
    </location>
</feature>
<feature type="transmembrane region" description="Helical" evidence="6">
    <location>
        <begin position="353"/>
        <end position="373"/>
    </location>
</feature>
<evidence type="ECO:0000256" key="6">
    <source>
        <dbReference type="SAM" id="Phobius"/>
    </source>
</evidence>
<evidence type="ECO:0000259" key="7">
    <source>
        <dbReference type="PROSITE" id="PS50850"/>
    </source>
</evidence>
<dbReference type="OrthoDB" id="2250022at2759"/>
<dbReference type="Proteomes" id="UP000696573">
    <property type="component" value="Unassembled WGS sequence"/>
</dbReference>